<dbReference type="AlphaFoldDB" id="K6VXG4"/>
<dbReference type="Pfam" id="PF26527">
    <property type="entry name" value="DUF8176"/>
    <property type="match status" value="1"/>
</dbReference>
<evidence type="ECO:0000313" key="5">
    <source>
        <dbReference type="Proteomes" id="UP000008363"/>
    </source>
</evidence>
<reference evidence="4 5" key="1">
    <citation type="submission" date="2012-08" db="EMBL/GenBank/DDBJ databases">
        <title>Whole genome shotgun sequence of Gordonia rhizosphera NBRC 16068.</title>
        <authorList>
            <person name="Takarada H."/>
            <person name="Isaki S."/>
            <person name="Hosoyama A."/>
            <person name="Tsuchikane K."/>
            <person name="Katsumata H."/>
            <person name="Baba S."/>
            <person name="Ohji S."/>
            <person name="Yamazaki S."/>
            <person name="Fujita N."/>
        </authorList>
    </citation>
    <scope>NUCLEOTIDE SEQUENCE [LARGE SCALE GENOMIC DNA]</scope>
    <source>
        <strain evidence="4 5">NBRC 16068</strain>
    </source>
</reference>
<dbReference type="RefSeq" id="WP_006335280.1">
    <property type="nucleotide sequence ID" value="NZ_BAHC01000139.1"/>
</dbReference>
<dbReference type="EMBL" id="BAHC01000139">
    <property type="protein sequence ID" value="GAB91615.1"/>
    <property type="molecule type" value="Genomic_DNA"/>
</dbReference>
<gene>
    <name evidence="4" type="ORF">GORHZ_139_00070</name>
</gene>
<sequence>MTDNRWAWVPGERGDITDVAEVADSADVAEFPDGSEQKLHINTAAGIEALDLWNPQPADVPDLSADTDLSSDTPGPSGAPIVGDAAHGGLTEAEPDARTVLVADGDRGAAGRRTWRRAAIVAGVVAVAATVVGVVAALVWPSESSPAAGPPAPVGAWCRVGVSGEVTTVAAGGGGVDSPQRAVAALVSALLDQRSPAAARAVMAASAPAPTLDELRTWIAGLPAEQVSWCARITATDSPARLRVVVTGRVGDHGDPQPMSSDTFYVSAPTPTTWVVDAIVAEEGTQP</sequence>
<accession>K6VXG4</accession>
<dbReference type="STRING" id="1108045.GORHZ_139_00070"/>
<keyword evidence="5" id="KW-1185">Reference proteome</keyword>
<proteinExistence type="predicted"/>
<dbReference type="InterPro" id="IPR058489">
    <property type="entry name" value="DUF8176"/>
</dbReference>
<name>K6VXG4_9ACTN</name>
<feature type="region of interest" description="Disordered" evidence="1">
    <location>
        <begin position="55"/>
        <end position="87"/>
    </location>
</feature>
<keyword evidence="2" id="KW-0812">Transmembrane</keyword>
<protein>
    <recommendedName>
        <fullName evidence="3">DUF8176 domain-containing protein</fullName>
    </recommendedName>
</protein>
<evidence type="ECO:0000256" key="1">
    <source>
        <dbReference type="SAM" id="MobiDB-lite"/>
    </source>
</evidence>
<evidence type="ECO:0000256" key="2">
    <source>
        <dbReference type="SAM" id="Phobius"/>
    </source>
</evidence>
<dbReference type="OrthoDB" id="4786976at2"/>
<evidence type="ECO:0000259" key="3">
    <source>
        <dbReference type="Pfam" id="PF26527"/>
    </source>
</evidence>
<evidence type="ECO:0000313" key="4">
    <source>
        <dbReference type="EMBL" id="GAB91615.1"/>
    </source>
</evidence>
<feature type="compositionally biased region" description="Low complexity" evidence="1">
    <location>
        <begin position="62"/>
        <end position="73"/>
    </location>
</feature>
<keyword evidence="2" id="KW-1133">Transmembrane helix</keyword>
<keyword evidence="2" id="KW-0472">Membrane</keyword>
<comment type="caution">
    <text evidence="4">The sequence shown here is derived from an EMBL/GenBank/DDBJ whole genome shotgun (WGS) entry which is preliminary data.</text>
</comment>
<organism evidence="4 5">
    <name type="scientific">Gordonia rhizosphera NBRC 16068</name>
    <dbReference type="NCBI Taxonomy" id="1108045"/>
    <lineage>
        <taxon>Bacteria</taxon>
        <taxon>Bacillati</taxon>
        <taxon>Actinomycetota</taxon>
        <taxon>Actinomycetes</taxon>
        <taxon>Mycobacteriales</taxon>
        <taxon>Gordoniaceae</taxon>
        <taxon>Gordonia</taxon>
    </lineage>
</organism>
<feature type="transmembrane region" description="Helical" evidence="2">
    <location>
        <begin position="118"/>
        <end position="140"/>
    </location>
</feature>
<feature type="domain" description="DUF8176" evidence="3">
    <location>
        <begin position="156"/>
        <end position="253"/>
    </location>
</feature>
<dbReference type="Proteomes" id="UP000008363">
    <property type="component" value="Unassembled WGS sequence"/>
</dbReference>